<feature type="repeat" description="TPR" evidence="8">
    <location>
        <begin position="670"/>
        <end position="703"/>
    </location>
</feature>
<feature type="region of interest" description="Disordered" evidence="9">
    <location>
        <begin position="1"/>
        <end position="30"/>
    </location>
</feature>
<feature type="repeat" description="TPR" evidence="8">
    <location>
        <begin position="534"/>
        <end position="567"/>
    </location>
</feature>
<dbReference type="PROSITE" id="PS50005">
    <property type="entry name" value="TPR"/>
    <property type="match status" value="4"/>
</dbReference>
<dbReference type="InterPro" id="IPR056413">
    <property type="entry name" value="TPR_CcmH_CycH"/>
</dbReference>
<evidence type="ECO:0000256" key="3">
    <source>
        <dbReference type="ARBA" id="ARBA00005348"/>
    </source>
</evidence>
<feature type="compositionally biased region" description="Polar residues" evidence="9">
    <location>
        <begin position="305"/>
        <end position="320"/>
    </location>
</feature>
<keyword evidence="12" id="KW-1185">Reference proteome</keyword>
<keyword evidence="4" id="KW-0963">Cytoplasm</keyword>
<feature type="repeat" description="TPR" evidence="8">
    <location>
        <begin position="704"/>
        <end position="737"/>
    </location>
</feature>
<gene>
    <name evidence="11" type="ORF">WJX75_005407</name>
</gene>
<feature type="repeat" description="TPR" evidence="8">
    <location>
        <begin position="636"/>
        <end position="669"/>
    </location>
</feature>
<evidence type="ECO:0000256" key="1">
    <source>
        <dbReference type="ARBA" id="ARBA00004275"/>
    </source>
</evidence>
<feature type="domain" description="Cytochrome c-type biogenesis protein H TPR" evidence="10">
    <location>
        <begin position="517"/>
        <end position="631"/>
    </location>
</feature>
<keyword evidence="7" id="KW-0576">Peroxisome</keyword>
<evidence type="ECO:0000256" key="7">
    <source>
        <dbReference type="ARBA" id="ARBA00023140"/>
    </source>
</evidence>
<organism evidence="11 12">
    <name type="scientific">Coccomyxa subellipsoidea</name>
    <dbReference type="NCBI Taxonomy" id="248742"/>
    <lineage>
        <taxon>Eukaryota</taxon>
        <taxon>Viridiplantae</taxon>
        <taxon>Chlorophyta</taxon>
        <taxon>core chlorophytes</taxon>
        <taxon>Trebouxiophyceae</taxon>
        <taxon>Trebouxiophyceae incertae sedis</taxon>
        <taxon>Coccomyxaceae</taxon>
        <taxon>Coccomyxa</taxon>
    </lineage>
</organism>
<feature type="compositionally biased region" description="Low complexity" evidence="9">
    <location>
        <begin position="286"/>
        <end position="299"/>
    </location>
</feature>
<evidence type="ECO:0000256" key="2">
    <source>
        <dbReference type="ARBA" id="ARBA00004496"/>
    </source>
</evidence>
<comment type="caution">
    <text evidence="11">The sequence shown here is derived from an EMBL/GenBank/DDBJ whole genome shotgun (WGS) entry which is preliminary data.</text>
</comment>
<dbReference type="EMBL" id="JALJOT010000002">
    <property type="protein sequence ID" value="KAK9917533.1"/>
    <property type="molecule type" value="Genomic_DNA"/>
</dbReference>
<evidence type="ECO:0000256" key="9">
    <source>
        <dbReference type="SAM" id="MobiDB-lite"/>
    </source>
</evidence>
<dbReference type="Pfam" id="PF23914">
    <property type="entry name" value="TPR_CcmH_CycH"/>
    <property type="match status" value="1"/>
</dbReference>
<keyword evidence="6 8" id="KW-0802">TPR repeat</keyword>
<evidence type="ECO:0000256" key="6">
    <source>
        <dbReference type="ARBA" id="ARBA00022803"/>
    </source>
</evidence>
<comment type="subcellular location">
    <subcellularLocation>
        <location evidence="2">Cytoplasm</location>
    </subcellularLocation>
    <subcellularLocation>
        <location evidence="1">Peroxisome</location>
    </subcellularLocation>
</comment>
<comment type="similarity">
    <text evidence="3">Belongs to the peroxisomal targeting signal receptor family.</text>
</comment>
<dbReference type="Pfam" id="PF13414">
    <property type="entry name" value="TPR_11"/>
    <property type="match status" value="1"/>
</dbReference>
<dbReference type="Gene3D" id="1.25.40.10">
    <property type="entry name" value="Tetratricopeptide repeat domain"/>
    <property type="match status" value="1"/>
</dbReference>
<evidence type="ECO:0000259" key="10">
    <source>
        <dbReference type="Pfam" id="PF23914"/>
    </source>
</evidence>
<evidence type="ECO:0000256" key="4">
    <source>
        <dbReference type="ARBA" id="ARBA00022490"/>
    </source>
</evidence>
<dbReference type="InterPro" id="IPR011990">
    <property type="entry name" value="TPR-like_helical_dom_sf"/>
</dbReference>
<evidence type="ECO:0000256" key="8">
    <source>
        <dbReference type="PROSITE-ProRule" id="PRU00339"/>
    </source>
</evidence>
<dbReference type="PANTHER" id="PTHR10130:SF0">
    <property type="entry name" value="GH08708P"/>
    <property type="match status" value="1"/>
</dbReference>
<feature type="region of interest" description="Disordered" evidence="9">
    <location>
        <begin position="285"/>
        <end position="320"/>
    </location>
</feature>
<keyword evidence="5" id="KW-0677">Repeat</keyword>
<proteinExistence type="inferred from homology"/>
<dbReference type="SUPFAM" id="SSF48452">
    <property type="entry name" value="TPR-like"/>
    <property type="match status" value="1"/>
</dbReference>
<accession>A0ABR2Z009</accession>
<dbReference type="PANTHER" id="PTHR10130">
    <property type="entry name" value="PEROXISOMAL TARGETING SIGNAL 1 RECEPTOR PEX5"/>
    <property type="match status" value="1"/>
</dbReference>
<protein>
    <recommendedName>
        <fullName evidence="10">Cytochrome c-type biogenesis protein H TPR domain-containing protein</fullName>
    </recommendedName>
</protein>
<dbReference type="Proteomes" id="UP001491310">
    <property type="component" value="Unassembled WGS sequence"/>
</dbReference>
<evidence type="ECO:0000256" key="5">
    <source>
        <dbReference type="ARBA" id="ARBA00022737"/>
    </source>
</evidence>
<reference evidence="11 12" key="1">
    <citation type="journal article" date="2024" name="Nat. Commun.">
        <title>Phylogenomics reveals the evolutionary origins of lichenization in chlorophyte algae.</title>
        <authorList>
            <person name="Puginier C."/>
            <person name="Libourel C."/>
            <person name="Otte J."/>
            <person name="Skaloud P."/>
            <person name="Haon M."/>
            <person name="Grisel S."/>
            <person name="Petersen M."/>
            <person name="Berrin J.G."/>
            <person name="Delaux P.M."/>
            <person name="Dal Grande F."/>
            <person name="Keller J."/>
        </authorList>
    </citation>
    <scope>NUCLEOTIDE SEQUENCE [LARGE SCALE GENOMIC DNA]</scope>
    <source>
        <strain evidence="11 12">SAG 216-7</strain>
    </source>
</reference>
<evidence type="ECO:0000313" key="12">
    <source>
        <dbReference type="Proteomes" id="UP001491310"/>
    </source>
</evidence>
<dbReference type="InterPro" id="IPR024111">
    <property type="entry name" value="PEX5/PEX5L"/>
</dbReference>
<sequence>MAMRELVNGSDACTPSDGGAGPSNALSSFTNSLLGRSSKQQERLRDLPGVHGLAEAAPWSHAGGNSVEAAAQAAAEGDFLAVPGASRSAFGTGDVDEFLAGMGPRSAAGAGPLPQDFAQFEAIYQSGRPDRPLGAPMPGPGLPGLSPFLHAFLASAKVQGAFQPLPSPRLQLTQLDQCRIRDRSTIMARHLFADRGDVFADEQVGRLLHSLNINPRSLPGRPDAAAWDSIFQEGASRFRPPLAADVAANAQLGHAAGPANGWVDDFAKLQMNGGIAHEPWALDFAQQQQQHQQQQQQQQPPGRTASWNQIWNDTAGPSNEWATEFGKAEAATAEARAGARAQNSGNALEQTKALADTLASDKDGKFANSKFLQFISKMSRGEIILEGNEAKQVSAESAAWASEFADKQEASKAADFEDIWKHYGEVQLQENPAGWADEFGGAPGASSDWADQFAEQMVPKEEVAGWLNDWEARAARAQEAMANAGTVEYKMSQDNAFLQDPQSFAKGKALFQSGLLSEAVLALEAEVQRRPDNVEAWRLLGTVHAENDDDQQAIAALNKALAADPHNAEVLLSLGVSYTNELDQGRALGYLSSWLAQQPSLAKLLASAGHPQDSSQRLPHALGVFQQAAQQEPGNADVQVALGVLHSLARQYERAGEAFRAALALRPRDYSLWNKLGATLANSTHSHEAIAAYQKALDLKPNYMRAWTNMGIAQANVGNYEQSARFYVRALGLNPRAGSVWGYLRTSLACASRMDLMQYVHESDLESLSKELPL</sequence>
<name>A0ABR2Z009_9CHLO</name>
<dbReference type="SMART" id="SM00028">
    <property type="entry name" value="TPR"/>
    <property type="match status" value="6"/>
</dbReference>
<dbReference type="InterPro" id="IPR019734">
    <property type="entry name" value="TPR_rpt"/>
</dbReference>
<evidence type="ECO:0000313" key="11">
    <source>
        <dbReference type="EMBL" id="KAK9917533.1"/>
    </source>
</evidence>